<dbReference type="Proteomes" id="UP000282613">
    <property type="component" value="Unassembled WGS sequence"/>
</dbReference>
<reference evidence="3" key="1">
    <citation type="submission" date="2017-02" db="UniProtKB">
        <authorList>
            <consortium name="WormBaseParasite"/>
        </authorList>
    </citation>
    <scope>IDENTIFICATION</scope>
</reference>
<protein>
    <submittedName>
        <fullName evidence="3">DUF3110 domain-containing protein</fullName>
    </submittedName>
</protein>
<dbReference type="EMBL" id="UYRS01003890">
    <property type="protein sequence ID" value="VDK26523.1"/>
    <property type="molecule type" value="Genomic_DNA"/>
</dbReference>
<reference evidence="1 2" key="2">
    <citation type="submission" date="2018-11" db="EMBL/GenBank/DDBJ databases">
        <authorList>
            <consortium name="Pathogen Informatics"/>
        </authorList>
    </citation>
    <scope>NUCLEOTIDE SEQUENCE [LARGE SCALE GENOMIC DNA]</scope>
</reference>
<accession>A0A0R3VZP8</accession>
<name>A0A0R3VZP8_TAEAS</name>
<evidence type="ECO:0000313" key="2">
    <source>
        <dbReference type="Proteomes" id="UP000282613"/>
    </source>
</evidence>
<dbReference type="AlphaFoldDB" id="A0A0R3VZP8"/>
<evidence type="ECO:0000313" key="3">
    <source>
        <dbReference type="WBParaSite" id="TASK_0000289201-mRNA-1"/>
    </source>
</evidence>
<dbReference type="WBParaSite" id="TASK_0000289201-mRNA-1">
    <property type="protein sequence ID" value="TASK_0000289201-mRNA-1"/>
    <property type="gene ID" value="TASK_0000289201"/>
</dbReference>
<keyword evidence="2" id="KW-1185">Reference proteome</keyword>
<gene>
    <name evidence="1" type="ORF">TASK_LOCUS2893</name>
</gene>
<organism evidence="3">
    <name type="scientific">Taenia asiatica</name>
    <name type="common">Asian tapeworm</name>
    <dbReference type="NCBI Taxonomy" id="60517"/>
    <lineage>
        <taxon>Eukaryota</taxon>
        <taxon>Metazoa</taxon>
        <taxon>Spiralia</taxon>
        <taxon>Lophotrochozoa</taxon>
        <taxon>Platyhelminthes</taxon>
        <taxon>Cestoda</taxon>
        <taxon>Eucestoda</taxon>
        <taxon>Cyclophyllidea</taxon>
        <taxon>Taeniidae</taxon>
        <taxon>Taenia</taxon>
    </lineage>
</organism>
<proteinExistence type="predicted"/>
<evidence type="ECO:0000313" key="1">
    <source>
        <dbReference type="EMBL" id="VDK26523.1"/>
    </source>
</evidence>
<sequence>MSVRQQDESSFHASTLFFFVGDDEHKVTTAAHDLCWAHNSGDHDVILAEGESSGVADYRNSITDAALPARASSLEVDEFILRLGKFDQVCWLASPFLVE</sequence>